<keyword evidence="2" id="KW-1185">Reference proteome</keyword>
<evidence type="ECO:0000313" key="1">
    <source>
        <dbReference type="EMBL" id="MFC0314513.1"/>
    </source>
</evidence>
<dbReference type="RefSeq" id="WP_382362367.1">
    <property type="nucleotide sequence ID" value="NZ_JBHLWV010000016.1"/>
</dbReference>
<protein>
    <submittedName>
        <fullName evidence="1">Uncharacterized protein</fullName>
    </submittedName>
</protein>
<comment type="caution">
    <text evidence="1">The sequence shown here is derived from an EMBL/GenBank/DDBJ whole genome shotgun (WGS) entry which is preliminary data.</text>
</comment>
<name>A0ABV6H6L8_9ACTN</name>
<reference evidence="1 2" key="1">
    <citation type="submission" date="2024-09" db="EMBL/GenBank/DDBJ databases">
        <authorList>
            <person name="Sun Q."/>
            <person name="Mori K."/>
        </authorList>
    </citation>
    <scope>NUCLEOTIDE SEQUENCE [LARGE SCALE GENOMIC DNA]</scope>
    <source>
        <strain evidence="1 2">CCM 7957</strain>
    </source>
</reference>
<dbReference type="Proteomes" id="UP001589783">
    <property type="component" value="Unassembled WGS sequence"/>
</dbReference>
<dbReference type="EMBL" id="JBHLWV010000016">
    <property type="protein sequence ID" value="MFC0314513.1"/>
    <property type="molecule type" value="Genomic_DNA"/>
</dbReference>
<organism evidence="1 2">
    <name type="scientific">Gordonia phosphorivorans</name>
    <dbReference type="NCBI Taxonomy" id="1056982"/>
    <lineage>
        <taxon>Bacteria</taxon>
        <taxon>Bacillati</taxon>
        <taxon>Actinomycetota</taxon>
        <taxon>Actinomycetes</taxon>
        <taxon>Mycobacteriales</taxon>
        <taxon>Gordoniaceae</taxon>
        <taxon>Gordonia</taxon>
    </lineage>
</organism>
<accession>A0ABV6H6L8</accession>
<sequence length="136" mass="14521">MTTAAQYIRVGGETVRTIRIGTELQSAIAALHAAQAHADELIRRRGGFLAITTVDGAGHPTTGRRAQAMATFAGLPGECLVAYSDSYDRVDCLESVDVDAVAVLAVNAMVQAIERLVAQLHFHPAELGRPRLRVLT</sequence>
<evidence type="ECO:0000313" key="2">
    <source>
        <dbReference type="Proteomes" id="UP001589783"/>
    </source>
</evidence>
<proteinExistence type="predicted"/>
<gene>
    <name evidence="1" type="ORF">ACFFJD_06570</name>
</gene>